<organism evidence="3 4">
    <name type="scientific">Pedobacter ginsengiterrae</name>
    <dbReference type="NCBI Taxonomy" id="871696"/>
    <lineage>
        <taxon>Bacteria</taxon>
        <taxon>Pseudomonadati</taxon>
        <taxon>Bacteroidota</taxon>
        <taxon>Sphingobacteriia</taxon>
        <taxon>Sphingobacteriales</taxon>
        <taxon>Sphingobacteriaceae</taxon>
        <taxon>Pedobacter</taxon>
    </lineage>
</organism>
<dbReference type="EMBL" id="BAABAK010000011">
    <property type="protein sequence ID" value="GAA3971093.1"/>
    <property type="molecule type" value="Genomic_DNA"/>
</dbReference>
<evidence type="ECO:0008006" key="5">
    <source>
        <dbReference type="Google" id="ProtNLM"/>
    </source>
</evidence>
<proteinExistence type="predicted"/>
<keyword evidence="4" id="KW-1185">Reference proteome</keyword>
<feature type="chain" id="PRO_5046887040" description="Lipoprotein" evidence="2">
    <location>
        <begin position="21"/>
        <end position="74"/>
    </location>
</feature>
<feature type="signal peptide" evidence="2">
    <location>
        <begin position="1"/>
        <end position="20"/>
    </location>
</feature>
<evidence type="ECO:0000313" key="3">
    <source>
        <dbReference type="EMBL" id="GAA3971093.1"/>
    </source>
</evidence>
<name>A0ABP7PTQ9_9SPHI</name>
<gene>
    <name evidence="3" type="ORF">GCM10022246_24490</name>
</gene>
<evidence type="ECO:0000313" key="4">
    <source>
        <dbReference type="Proteomes" id="UP001501081"/>
    </source>
</evidence>
<evidence type="ECO:0000256" key="2">
    <source>
        <dbReference type="SAM" id="SignalP"/>
    </source>
</evidence>
<evidence type="ECO:0000256" key="1">
    <source>
        <dbReference type="SAM" id="MobiDB-lite"/>
    </source>
</evidence>
<feature type="region of interest" description="Disordered" evidence="1">
    <location>
        <begin position="46"/>
        <end position="74"/>
    </location>
</feature>
<accession>A0ABP7PTQ9</accession>
<dbReference type="Proteomes" id="UP001501081">
    <property type="component" value="Unassembled WGS sequence"/>
</dbReference>
<reference evidence="4" key="1">
    <citation type="journal article" date="2019" name="Int. J. Syst. Evol. Microbiol.">
        <title>The Global Catalogue of Microorganisms (GCM) 10K type strain sequencing project: providing services to taxonomists for standard genome sequencing and annotation.</title>
        <authorList>
            <consortium name="The Broad Institute Genomics Platform"/>
            <consortium name="The Broad Institute Genome Sequencing Center for Infectious Disease"/>
            <person name="Wu L."/>
            <person name="Ma J."/>
        </authorList>
    </citation>
    <scope>NUCLEOTIDE SEQUENCE [LARGE SCALE GENOMIC DNA]</scope>
    <source>
        <strain evidence="4">JCM 17338</strain>
    </source>
</reference>
<dbReference type="RefSeq" id="WP_316756536.1">
    <property type="nucleotide sequence ID" value="NZ_BAABAK010000011.1"/>
</dbReference>
<keyword evidence="2" id="KW-0732">Signal</keyword>
<dbReference type="PROSITE" id="PS51257">
    <property type="entry name" value="PROKAR_LIPOPROTEIN"/>
    <property type="match status" value="1"/>
</dbReference>
<sequence length="74" mass="8208">MKKYKFLLLSLFTLSFAACSGEKADKEHADSMNKYTDTNYSTVDTNTVDSARTKDYPDSTTNAPRMTGGKAKVE</sequence>
<comment type="caution">
    <text evidence="3">The sequence shown here is derived from an EMBL/GenBank/DDBJ whole genome shotgun (WGS) entry which is preliminary data.</text>
</comment>
<protein>
    <recommendedName>
        <fullName evidence="5">Lipoprotein</fullName>
    </recommendedName>
</protein>